<dbReference type="Proteomes" id="UP001234989">
    <property type="component" value="Chromosome 6"/>
</dbReference>
<name>A0AAF0TX17_SOLVR</name>
<gene>
    <name evidence="1" type="ORF">MTR67_028854</name>
</gene>
<accession>A0AAF0TX17</accession>
<proteinExistence type="predicted"/>
<dbReference type="EMBL" id="CP133617">
    <property type="protein sequence ID" value="WMV35469.1"/>
    <property type="molecule type" value="Genomic_DNA"/>
</dbReference>
<organism evidence="1 2">
    <name type="scientific">Solanum verrucosum</name>
    <dbReference type="NCBI Taxonomy" id="315347"/>
    <lineage>
        <taxon>Eukaryota</taxon>
        <taxon>Viridiplantae</taxon>
        <taxon>Streptophyta</taxon>
        <taxon>Embryophyta</taxon>
        <taxon>Tracheophyta</taxon>
        <taxon>Spermatophyta</taxon>
        <taxon>Magnoliopsida</taxon>
        <taxon>eudicotyledons</taxon>
        <taxon>Gunneridae</taxon>
        <taxon>Pentapetalae</taxon>
        <taxon>asterids</taxon>
        <taxon>lamiids</taxon>
        <taxon>Solanales</taxon>
        <taxon>Solanaceae</taxon>
        <taxon>Solanoideae</taxon>
        <taxon>Solaneae</taxon>
        <taxon>Solanum</taxon>
    </lineage>
</organism>
<keyword evidence="2" id="KW-1185">Reference proteome</keyword>
<evidence type="ECO:0000313" key="2">
    <source>
        <dbReference type="Proteomes" id="UP001234989"/>
    </source>
</evidence>
<reference evidence="1" key="1">
    <citation type="submission" date="2023-08" db="EMBL/GenBank/DDBJ databases">
        <title>A de novo genome assembly of Solanum verrucosum Schlechtendal, a Mexican diploid species geographically isolated from the other diploid A-genome species in potato relatives.</title>
        <authorList>
            <person name="Hosaka K."/>
        </authorList>
    </citation>
    <scope>NUCLEOTIDE SEQUENCE</scope>
    <source>
        <tissue evidence="1">Young leaves</tissue>
    </source>
</reference>
<protein>
    <submittedName>
        <fullName evidence="1">Uncharacterized protein</fullName>
    </submittedName>
</protein>
<sequence>MAMVHQGWAMPRHTAELLACWNRDGVQSGHKERWKIVPKCIWWTIWKERNQRCFENKSNHIQKIKMNCLSLLYFWCKQKLMGGIEDLVDFIGEV</sequence>
<dbReference type="AlphaFoldDB" id="A0AAF0TX17"/>
<evidence type="ECO:0000313" key="1">
    <source>
        <dbReference type="EMBL" id="WMV35469.1"/>
    </source>
</evidence>